<evidence type="ECO:0000313" key="2">
    <source>
        <dbReference type="Proteomes" id="UP001501764"/>
    </source>
</evidence>
<dbReference type="Proteomes" id="UP001501764">
    <property type="component" value="Unassembled WGS sequence"/>
</dbReference>
<keyword evidence="2" id="KW-1185">Reference proteome</keyword>
<dbReference type="EMBL" id="BAAACO010000001">
    <property type="protein sequence ID" value="GAA0857614.1"/>
    <property type="molecule type" value="Genomic_DNA"/>
</dbReference>
<reference evidence="1 2" key="1">
    <citation type="journal article" date="2019" name="Int. J. Syst. Evol. Microbiol.">
        <title>The Global Catalogue of Microorganisms (GCM) 10K type strain sequencing project: providing services to taxonomists for standard genome sequencing and annotation.</title>
        <authorList>
            <consortium name="The Broad Institute Genomics Platform"/>
            <consortium name="The Broad Institute Genome Sequencing Center for Infectious Disease"/>
            <person name="Wu L."/>
            <person name="Ma J."/>
        </authorList>
    </citation>
    <scope>NUCLEOTIDE SEQUENCE [LARGE SCALE GENOMIC DNA]</scope>
    <source>
        <strain evidence="1 2">JCM 6485</strain>
    </source>
</reference>
<gene>
    <name evidence="1" type="ORF">GCM10008916_11980</name>
</gene>
<evidence type="ECO:0000313" key="1">
    <source>
        <dbReference type="EMBL" id="GAA0857614.1"/>
    </source>
</evidence>
<sequence>MINFFNKLFNKNNSEDILDDKLEIKINSQEKILFKKYAKLNGTDISKLIRNLMIEEIDNFIKINV</sequence>
<protein>
    <submittedName>
        <fullName evidence="1">Uncharacterized protein</fullName>
    </submittedName>
</protein>
<accession>A0ABN1LLI7</accession>
<name>A0ABN1LLI7_9CLOT</name>
<dbReference type="InterPro" id="IPR046257">
    <property type="entry name" value="DUF6290"/>
</dbReference>
<dbReference type="GeneID" id="60853188"/>
<comment type="caution">
    <text evidence="1">The sequence shown here is derived from an EMBL/GenBank/DDBJ whole genome shotgun (WGS) entry which is preliminary data.</text>
</comment>
<dbReference type="RefSeq" id="WP_077229122.1">
    <property type="nucleotide sequence ID" value="NZ_BAAACO010000001.1"/>
</dbReference>
<organism evidence="1 2">
    <name type="scientific">Clostridium nitritogenes</name>
    <dbReference type="NCBI Taxonomy" id="83340"/>
    <lineage>
        <taxon>Bacteria</taxon>
        <taxon>Bacillati</taxon>
        <taxon>Bacillota</taxon>
        <taxon>Clostridia</taxon>
        <taxon>Eubacteriales</taxon>
        <taxon>Clostridiaceae</taxon>
        <taxon>Clostridium</taxon>
    </lineage>
</organism>
<dbReference type="Pfam" id="PF19807">
    <property type="entry name" value="DUF6290"/>
    <property type="match status" value="1"/>
</dbReference>
<proteinExistence type="predicted"/>